<organism evidence="2 3">
    <name type="scientific">Halpernia humi</name>
    <dbReference type="NCBI Taxonomy" id="493375"/>
    <lineage>
        <taxon>Bacteria</taxon>
        <taxon>Pseudomonadati</taxon>
        <taxon>Bacteroidota</taxon>
        <taxon>Flavobacteriia</taxon>
        <taxon>Flavobacteriales</taxon>
        <taxon>Weeksellaceae</taxon>
        <taxon>Chryseobacterium group</taxon>
        <taxon>Halpernia</taxon>
    </lineage>
</organism>
<gene>
    <name evidence="2" type="ORF">SAMN05421847_0312</name>
</gene>
<evidence type="ECO:0000313" key="3">
    <source>
        <dbReference type="Proteomes" id="UP000236738"/>
    </source>
</evidence>
<sequence length="135" mass="15702">MYTLNKVLKIFFVLVFTLNIIVHANTLLDVNKNIFDIEIITSVILIISLIMSNKITSLILFLFILILFYHILIVDGIYSGGGIFIGNNLSSYIRLNITHNLIVNQFISHFSLVVCFFIIFLELPFRWKTQNFDRQ</sequence>
<feature type="transmembrane region" description="Helical" evidence="1">
    <location>
        <begin position="58"/>
        <end position="86"/>
    </location>
</feature>
<proteinExistence type="predicted"/>
<dbReference type="AlphaFoldDB" id="A0A1H5T0W1"/>
<evidence type="ECO:0000256" key="1">
    <source>
        <dbReference type="SAM" id="Phobius"/>
    </source>
</evidence>
<feature type="transmembrane region" description="Helical" evidence="1">
    <location>
        <begin position="7"/>
        <end position="28"/>
    </location>
</feature>
<name>A0A1H5T0W1_9FLAO</name>
<protein>
    <submittedName>
        <fullName evidence="2">Uncharacterized protein</fullName>
    </submittedName>
</protein>
<accession>A0A1H5T0W1</accession>
<dbReference type="Proteomes" id="UP000236738">
    <property type="component" value="Unassembled WGS sequence"/>
</dbReference>
<dbReference type="EMBL" id="FNUS01000001">
    <property type="protein sequence ID" value="SEF55808.1"/>
    <property type="molecule type" value="Genomic_DNA"/>
</dbReference>
<keyword evidence="1" id="KW-1133">Transmembrane helix</keyword>
<keyword evidence="3" id="KW-1185">Reference proteome</keyword>
<feature type="transmembrane region" description="Helical" evidence="1">
    <location>
        <begin position="106"/>
        <end position="125"/>
    </location>
</feature>
<feature type="transmembrane region" description="Helical" evidence="1">
    <location>
        <begin position="34"/>
        <end position="51"/>
    </location>
</feature>
<reference evidence="3" key="1">
    <citation type="submission" date="2016-10" db="EMBL/GenBank/DDBJ databases">
        <authorList>
            <person name="Varghese N."/>
            <person name="Submissions S."/>
        </authorList>
    </citation>
    <scope>NUCLEOTIDE SEQUENCE [LARGE SCALE GENOMIC DNA]</scope>
    <source>
        <strain evidence="3">DSM 21580</strain>
    </source>
</reference>
<evidence type="ECO:0000313" key="2">
    <source>
        <dbReference type="EMBL" id="SEF55808.1"/>
    </source>
</evidence>
<keyword evidence="1" id="KW-0472">Membrane</keyword>
<keyword evidence="1" id="KW-0812">Transmembrane</keyword>